<dbReference type="Pfam" id="PF00704">
    <property type="entry name" value="Glyco_hydro_18"/>
    <property type="match status" value="1"/>
</dbReference>
<dbReference type="Gene3D" id="3.10.50.10">
    <property type="match status" value="1"/>
</dbReference>
<dbReference type="PANTHER" id="PTHR46066:SF2">
    <property type="entry name" value="CHITINASE DOMAIN-CONTAINING PROTEIN 1"/>
    <property type="match status" value="1"/>
</dbReference>
<dbReference type="SMART" id="SM00636">
    <property type="entry name" value="Glyco_18"/>
    <property type="match status" value="1"/>
</dbReference>
<keyword evidence="5 8" id="KW-0732">Signal</keyword>
<keyword evidence="11" id="KW-1185">Reference proteome</keyword>
<dbReference type="FunFam" id="3.10.50.10:FF:000002">
    <property type="entry name" value="Chitinase domain-containing protein 1"/>
    <property type="match status" value="1"/>
</dbReference>
<dbReference type="PANTHER" id="PTHR46066">
    <property type="entry name" value="CHITINASE DOMAIN-CONTAINING PROTEIN 1 FAMILY MEMBER"/>
    <property type="match status" value="1"/>
</dbReference>
<dbReference type="GO" id="GO:0005764">
    <property type="term" value="C:lysosome"/>
    <property type="evidence" value="ECO:0007669"/>
    <property type="project" value="UniProtKB-SubCell"/>
</dbReference>
<feature type="chain" id="PRO_5043531150" description="Chitinase domain-containing protein 1" evidence="8">
    <location>
        <begin position="19"/>
        <end position="394"/>
    </location>
</feature>
<evidence type="ECO:0000256" key="5">
    <source>
        <dbReference type="ARBA" id="ARBA00022729"/>
    </source>
</evidence>
<evidence type="ECO:0000256" key="2">
    <source>
        <dbReference type="ARBA" id="ARBA00004613"/>
    </source>
</evidence>
<evidence type="ECO:0000256" key="8">
    <source>
        <dbReference type="SAM" id="SignalP"/>
    </source>
</evidence>
<evidence type="ECO:0000259" key="9">
    <source>
        <dbReference type="PROSITE" id="PS51910"/>
    </source>
</evidence>
<keyword evidence="4" id="KW-0964">Secreted</keyword>
<dbReference type="GO" id="GO:0070492">
    <property type="term" value="F:oligosaccharide binding"/>
    <property type="evidence" value="ECO:0007669"/>
    <property type="project" value="TreeGrafter"/>
</dbReference>
<sequence length="394" mass="45225">MNAIIFIAVLFLAELCYGTLSPPTAKNKKNKEKHATKSYNGPVDQDIFQRNLVTENPKQQDIFHESGQYFQNTKNRKFKGDVLGYCTPWNENGFETSKIFHGKFTMISPVWLSFPFGNTSTYQLSTHSVQAKWIKEMKANNDVNHIVKILPRILFEHWSADDIVRIYSNTERQTQLIVSLLDTAKIFHFDGYVLEIWNQFIFAGANLQIVTSIVKTIAQKLKKHDLDIILTIPPSRGAQIELFSKQQFDELASHVKAFSLMTYDYSSIQRPGPNSPLDWARQCVELLTPKKNDPRRSQILLGVNFYGYNYTPEGGKAIVASEYLDILKSFKGKIHWDDSSKEHYFEPKLTTGNGYVFYPTLYSIQARLELANELGTGISIWELGQGLNYFYDLL</sequence>
<dbReference type="SUPFAM" id="SSF51445">
    <property type="entry name" value="(Trans)glycosidases"/>
    <property type="match status" value="1"/>
</dbReference>
<comment type="similarity">
    <text evidence="3">Belongs to the glycosyl hydrolase 18 family.</text>
</comment>
<dbReference type="GO" id="GO:0005576">
    <property type="term" value="C:extracellular region"/>
    <property type="evidence" value="ECO:0007669"/>
    <property type="project" value="UniProtKB-SubCell"/>
</dbReference>
<dbReference type="InterPro" id="IPR011583">
    <property type="entry name" value="Chitinase_II/V-like_cat"/>
</dbReference>
<dbReference type="GO" id="GO:0005975">
    <property type="term" value="P:carbohydrate metabolic process"/>
    <property type="evidence" value="ECO:0007669"/>
    <property type="project" value="InterPro"/>
</dbReference>
<feature type="domain" description="GH18" evidence="9">
    <location>
        <begin position="80"/>
        <end position="394"/>
    </location>
</feature>
<dbReference type="InterPro" id="IPR001223">
    <property type="entry name" value="Glyco_hydro18_cat"/>
</dbReference>
<dbReference type="EMBL" id="JADYXP020000022">
    <property type="protein sequence ID" value="KAL0102775.1"/>
    <property type="molecule type" value="Genomic_DNA"/>
</dbReference>
<evidence type="ECO:0000313" key="11">
    <source>
        <dbReference type="Proteomes" id="UP001430953"/>
    </source>
</evidence>
<dbReference type="Proteomes" id="UP001430953">
    <property type="component" value="Unassembled WGS sequence"/>
</dbReference>
<evidence type="ECO:0000256" key="6">
    <source>
        <dbReference type="ARBA" id="ARBA00023228"/>
    </source>
</evidence>
<dbReference type="GO" id="GO:0008061">
    <property type="term" value="F:chitin binding"/>
    <property type="evidence" value="ECO:0007669"/>
    <property type="project" value="InterPro"/>
</dbReference>
<comment type="caution">
    <text evidence="10">The sequence shown here is derived from an EMBL/GenBank/DDBJ whole genome shotgun (WGS) entry which is preliminary data.</text>
</comment>
<dbReference type="GO" id="GO:0012505">
    <property type="term" value="C:endomembrane system"/>
    <property type="evidence" value="ECO:0007669"/>
    <property type="project" value="TreeGrafter"/>
</dbReference>
<proteinExistence type="inferred from homology"/>
<feature type="signal peptide" evidence="8">
    <location>
        <begin position="1"/>
        <end position="18"/>
    </location>
</feature>
<gene>
    <name evidence="10" type="ORF">PUN28_018222</name>
</gene>
<evidence type="ECO:0000256" key="4">
    <source>
        <dbReference type="ARBA" id="ARBA00022525"/>
    </source>
</evidence>
<dbReference type="InterPro" id="IPR017853">
    <property type="entry name" value="GH"/>
</dbReference>
<dbReference type="PROSITE" id="PS51910">
    <property type="entry name" value="GH18_2"/>
    <property type="match status" value="1"/>
</dbReference>
<dbReference type="Gene3D" id="3.20.20.80">
    <property type="entry name" value="Glycosidases"/>
    <property type="match status" value="1"/>
</dbReference>
<organism evidence="10 11">
    <name type="scientific">Cardiocondyla obscurior</name>
    <dbReference type="NCBI Taxonomy" id="286306"/>
    <lineage>
        <taxon>Eukaryota</taxon>
        <taxon>Metazoa</taxon>
        <taxon>Ecdysozoa</taxon>
        <taxon>Arthropoda</taxon>
        <taxon>Hexapoda</taxon>
        <taxon>Insecta</taxon>
        <taxon>Pterygota</taxon>
        <taxon>Neoptera</taxon>
        <taxon>Endopterygota</taxon>
        <taxon>Hymenoptera</taxon>
        <taxon>Apocrita</taxon>
        <taxon>Aculeata</taxon>
        <taxon>Formicoidea</taxon>
        <taxon>Formicidae</taxon>
        <taxon>Myrmicinae</taxon>
        <taxon>Cardiocondyla</taxon>
    </lineage>
</organism>
<evidence type="ECO:0000256" key="3">
    <source>
        <dbReference type="ARBA" id="ARBA00009336"/>
    </source>
</evidence>
<evidence type="ECO:0000256" key="1">
    <source>
        <dbReference type="ARBA" id="ARBA00004371"/>
    </source>
</evidence>
<reference evidence="10 11" key="1">
    <citation type="submission" date="2023-03" db="EMBL/GenBank/DDBJ databases">
        <title>High recombination rates correlate with genetic variation in Cardiocondyla obscurior ants.</title>
        <authorList>
            <person name="Errbii M."/>
        </authorList>
    </citation>
    <scope>NUCLEOTIDE SEQUENCE [LARGE SCALE GENOMIC DNA]</scope>
    <source>
        <strain evidence="10">Alpha-2009</strain>
        <tissue evidence="10">Whole body</tissue>
    </source>
</reference>
<protein>
    <recommendedName>
        <fullName evidence="7">Chitinase domain-containing protein 1</fullName>
    </recommendedName>
</protein>
<accession>A0AAW2EIK3</accession>
<keyword evidence="6" id="KW-0458">Lysosome</keyword>
<dbReference type="CDD" id="cd02876">
    <property type="entry name" value="GH18_SI-CLP"/>
    <property type="match status" value="1"/>
</dbReference>
<evidence type="ECO:0000313" key="10">
    <source>
        <dbReference type="EMBL" id="KAL0102775.1"/>
    </source>
</evidence>
<dbReference type="AlphaFoldDB" id="A0AAW2EIK3"/>
<name>A0AAW2EIK3_9HYME</name>
<dbReference type="InterPro" id="IPR029070">
    <property type="entry name" value="Chitinase_insertion_sf"/>
</dbReference>
<comment type="subcellular location">
    <subcellularLocation>
        <location evidence="1">Lysosome</location>
    </subcellularLocation>
    <subcellularLocation>
        <location evidence="2">Secreted</location>
    </subcellularLocation>
</comment>
<evidence type="ECO:0000256" key="7">
    <source>
        <dbReference type="ARBA" id="ARBA00040976"/>
    </source>
</evidence>